<organism evidence="2 3">
    <name type="scientific">Roseicyclus mahoneyensis</name>
    <dbReference type="NCBI Taxonomy" id="164332"/>
    <lineage>
        <taxon>Bacteria</taxon>
        <taxon>Pseudomonadati</taxon>
        <taxon>Pseudomonadota</taxon>
        <taxon>Alphaproteobacteria</taxon>
        <taxon>Rhodobacterales</taxon>
        <taxon>Roseobacteraceae</taxon>
        <taxon>Roseicyclus</taxon>
    </lineage>
</organism>
<evidence type="ECO:0000313" key="3">
    <source>
        <dbReference type="Proteomes" id="UP000245708"/>
    </source>
</evidence>
<dbReference type="AlphaFoldDB" id="A0A316GP54"/>
<name>A0A316GP54_9RHOB</name>
<accession>A0A316GP54</accession>
<reference evidence="2 3" key="1">
    <citation type="submission" date="2018-05" db="EMBL/GenBank/DDBJ databases">
        <title>Genomic Encyclopedia of Type Strains, Phase IV (KMG-IV): sequencing the most valuable type-strain genomes for metagenomic binning, comparative biology and taxonomic classification.</title>
        <authorList>
            <person name="Goeker M."/>
        </authorList>
    </citation>
    <scope>NUCLEOTIDE SEQUENCE [LARGE SCALE GENOMIC DNA]</scope>
    <source>
        <strain evidence="2 3">DSM 16097</strain>
    </source>
</reference>
<feature type="chain" id="PRO_5016347315" evidence="1">
    <location>
        <begin position="21"/>
        <end position="79"/>
    </location>
</feature>
<evidence type="ECO:0000313" key="2">
    <source>
        <dbReference type="EMBL" id="PWK62664.1"/>
    </source>
</evidence>
<comment type="caution">
    <text evidence="2">The sequence shown here is derived from an EMBL/GenBank/DDBJ whole genome shotgun (WGS) entry which is preliminary data.</text>
</comment>
<dbReference type="EMBL" id="QGGW01000001">
    <property type="protein sequence ID" value="PWK62664.1"/>
    <property type="molecule type" value="Genomic_DNA"/>
</dbReference>
<keyword evidence="3" id="KW-1185">Reference proteome</keyword>
<gene>
    <name evidence="2" type="ORF">C7455_101694</name>
</gene>
<sequence>MKLVFVSGVFALACAGLAMASIGPSDPVKVVTAAQVSATEADTALIDKKEADTGTLTQASAGCDADPALPICAGAADKN</sequence>
<feature type="signal peptide" evidence="1">
    <location>
        <begin position="1"/>
        <end position="20"/>
    </location>
</feature>
<keyword evidence="1" id="KW-0732">Signal</keyword>
<evidence type="ECO:0000256" key="1">
    <source>
        <dbReference type="SAM" id="SignalP"/>
    </source>
</evidence>
<proteinExistence type="predicted"/>
<protein>
    <submittedName>
        <fullName evidence="2">Uncharacterized protein</fullName>
    </submittedName>
</protein>
<dbReference type="RefSeq" id="WP_109665420.1">
    <property type="nucleotide sequence ID" value="NZ_QGGW01000001.1"/>
</dbReference>
<dbReference type="Proteomes" id="UP000245708">
    <property type="component" value="Unassembled WGS sequence"/>
</dbReference>